<dbReference type="Proteomes" id="UP000005446">
    <property type="component" value="Unassembled WGS sequence"/>
</dbReference>
<dbReference type="InterPro" id="IPR001242">
    <property type="entry name" value="Condensation_dom"/>
</dbReference>
<comment type="caution">
    <text evidence="5">The sequence shown here is derived from an EMBL/GenBank/DDBJ whole genome shotgun (WGS) entry which is preliminary data.</text>
</comment>
<dbReference type="SMART" id="SM00823">
    <property type="entry name" value="PKS_PP"/>
    <property type="match status" value="2"/>
</dbReference>
<dbReference type="InterPro" id="IPR006162">
    <property type="entry name" value="Ppantetheine_attach_site"/>
</dbReference>
<dbReference type="Gene3D" id="3.30.300.30">
    <property type="match status" value="1"/>
</dbReference>
<keyword evidence="3" id="KW-0436">Ligase</keyword>
<dbReference type="InParanoid" id="H0EK59"/>
<name>H0EK59_GLAL7</name>
<sequence>MSKTKQVVSTYDFDTFDRSHRGGICEKHKMSSEDIEAIRPCTAIQRGMVAQSIHSSGGDNQDAASKKEFWKKEENKIIVNKFPDLTPLHVSETTSAVQEISSRKSTSELEGLCKESGVTMQAAGQAAWARLLAAYVGETSTTFGMTLSGRSIHEDADQLLARTMESNAQLHKHQFTPLTSIQKWAGYPEGKIFDTLFAYQKVTASEGETEVPWKVIKEQASNPQSACDVAATSHFGIDLLSVTPPKEYELSSEITLLHQFLERGTRQWPDKTAFEFATSLDPDNLRTKSWSYSQVEQEANKIANLLLQEGAQPGDIIAIYFDKCPEASFAIVGIMKAGCAYVALDPNAPIDRVKFILRDSGAKIVLTAGKPAQLLVESLEEKVIKLDQPNTFKKQSTPKGCLITHENAVQAMLSFQRLFAGHWNSESKWLQFASFHFDVSVLEQFWSWSVGICVASAPRDLIFEDIPGTIRQLGITHIDLTPSLARLLHPDDVPSLWKGVFITGGEQLRQEILDVWGDKGCIYNGYGPTEATIGVTMYPRVPRNGKPSNIGSQFDNVGSFVLKPGTTIPVLRGGIGELCVSGKLVGKGYLNRPDLTNERFPILTEFDERVYRTGDLVRILHDGTFIFLGRADDQVKLRGQRLELSEINEVIKKAVSDLSDVVTDTQDWNKAENKIVEIIAGAMNVDMASVTRNSSIFELGQDSISIIGFARALQNAGLENVKLSTVKNHPNIGALVAALSGSGSVDRGQESAYMEAKQRIAAFSQKHMVAVCQELDVEAASVEAVAPCTPVQEGMIFRFLENEGALYFNKFAFRVEESIDLEVLASAWRRVVRGAQVLRTRFVATDDGFAQIVVKESAFEWAEKVVDYTAMEKMEALKQPYSIALENDEHGGVMTIQMFHGLYDGISLNLLLERVVDEFRSTSNLDYGPRFQHSLPYGPLAKVEGAKPFWTEQLKDWSPKSLPLASDSQQDISAKLSVDQLSGFENLRTSLSVTPQAVLQAAWLSVLQTLIPDPTIGLVTSGRTIDFDNAENIIGPLFNTVPFHCPVSQARTFTDLIHKCHDFNMKMQDFQHTPLKDIQKWSPAQPGSPIFESLFVFQRGGDDGFAEGIWQEIEDEDVVADYPLAFEATMSLDGRSLGLVIVAQGGVISQGKAEELLGGVEETLRRIVDSGGDAVIDNNQAAEKSAPGTTLITSLRSRTTKGDVRNDFQWTDKATFIRMEIAQLAKVSVDSIHEHSSIFELGLDSIDVIKLSSRLKKRGIELPVSVIIRCQNIAQMSLKLSSAPSKPRENSLTVLKDLSQKLEAYLRKSGKLPEGTETVLPATPLQQSMVNEMIRSGYERYFNIDVLRIQEDVDVVKLIAAVTKAVENSPILSTRFVEVEDPELPVSYAQVIPKEKRFTPYRVDLGKSHYEDFDDLLATLKVDCTRKAIENGELFQVQFINDSTAKYFVMAAAHALYDGSSMRLLHDDIKTAYHDKLSSRPSFMPFLEEAVRSTTEEAKKFWRTTLSDIPHASLPTKDPPPKATTVHRLDRRSKVPFKAIEDLSKSSRVTLQSMAQTTYSLVLAHLTKQLEVLFGSVISCRDTEEANSVQFPLMNTVAVRSILHGTLSDMLTHIQNLSDMTRQYQHFPLGTAQAYALASRSHDGDDKSTRLFDSLFIYQGRRETAGETLYESVQGNREVEFPMCVEMEVVDGEIVWTIACKSDFCDERDTKAILDALDVVLERLVEDKEAQTIVSTGDGVSICGLPPFRTQSVQTKKSISQDPTEQRDTAWSQVEVKIRGALHELSGVPEDAIRQDLTIFHLGLDSILVLKLPALFRKSGIKLSVSDILREQTVQAMAKLAESKNFQDEVAVDVDQIIGDAVERVKFESGGAKLEELRESGAAEDVMPVTAGQLHMIRQWQASRGRLFYPTFSYQISGTLDKVALEQAWGKLCDRHAILRTGFIEVGDSVLQVVFKDPDNPVQYEESSVSHDLINPPLTLTIQNNNNKPLMKLRIHHALYDGISLPILLDDLHSLYVNINHAFPQPTSNFKQFIAQTLTSSSTTQEKWQSYLSSAPPKTRTKARHSNRTEIYHPSLPISSLKPRARELGISIDALLLASVAKKYAHHAHTAENLILGIYLANRAPFGEDLSSLAAPTLNLLPLLINDPLGRSVGDLAREIQHDVTRISNKDMIGASLDEIYNWTGVKVEGFVNIVKSPAQIPTESKPVWESIDENGDGAGEVEVRTDEKFPDVDESKVEAYPVSSSYNEILVEV</sequence>
<reference evidence="5 6" key="1">
    <citation type="journal article" date="2012" name="Eukaryot. Cell">
        <title>Genome sequence of the fungus Glarea lozoyensis: the first genome sequence of a species from the Helotiaceae family.</title>
        <authorList>
            <person name="Youssar L."/>
            <person name="Gruening B.A."/>
            <person name="Erxleben A."/>
            <person name="Guenther S."/>
            <person name="Huettel W."/>
        </authorList>
    </citation>
    <scope>NUCLEOTIDE SEQUENCE [LARGE SCALE GENOMIC DNA]</scope>
    <source>
        <strain evidence="6">ATCC 74030 / MF5533</strain>
    </source>
</reference>
<dbReference type="EMBL" id="AGUE01000061">
    <property type="protein sequence ID" value="EHL01089.1"/>
    <property type="molecule type" value="Genomic_DNA"/>
</dbReference>
<dbReference type="PROSITE" id="PS00012">
    <property type="entry name" value="PHOSPHOPANTETHEINE"/>
    <property type="match status" value="1"/>
</dbReference>
<dbReference type="SUPFAM" id="SSF47336">
    <property type="entry name" value="ACP-like"/>
    <property type="match status" value="3"/>
</dbReference>
<dbReference type="GO" id="GO:0016874">
    <property type="term" value="F:ligase activity"/>
    <property type="evidence" value="ECO:0007669"/>
    <property type="project" value="UniProtKB-KW"/>
</dbReference>
<dbReference type="Gene3D" id="3.30.559.10">
    <property type="entry name" value="Chloramphenicol acetyltransferase-like domain"/>
    <property type="match status" value="3"/>
</dbReference>
<feature type="domain" description="Carrier" evidence="4">
    <location>
        <begin position="1211"/>
        <end position="1284"/>
    </location>
</feature>
<dbReference type="InterPro" id="IPR000873">
    <property type="entry name" value="AMP-dep_synth/lig_dom"/>
</dbReference>
<dbReference type="PROSITE" id="PS50075">
    <property type="entry name" value="CARRIER"/>
    <property type="match status" value="3"/>
</dbReference>
<evidence type="ECO:0000313" key="5">
    <source>
        <dbReference type="EMBL" id="EHL01089.1"/>
    </source>
</evidence>
<dbReference type="InterPro" id="IPR036736">
    <property type="entry name" value="ACP-like_sf"/>
</dbReference>
<dbReference type="InterPro" id="IPR020806">
    <property type="entry name" value="PKS_PP-bd"/>
</dbReference>
<evidence type="ECO:0000256" key="2">
    <source>
        <dbReference type="ARBA" id="ARBA00022553"/>
    </source>
</evidence>
<dbReference type="GO" id="GO:0005737">
    <property type="term" value="C:cytoplasm"/>
    <property type="evidence" value="ECO:0007669"/>
    <property type="project" value="TreeGrafter"/>
</dbReference>
<proteinExistence type="predicted"/>
<dbReference type="OrthoDB" id="3560941at2759"/>
<organism evidence="5 6">
    <name type="scientific">Glarea lozoyensis (strain ATCC 74030 / MF5533)</name>
    <dbReference type="NCBI Taxonomy" id="1104152"/>
    <lineage>
        <taxon>Eukaryota</taxon>
        <taxon>Fungi</taxon>
        <taxon>Dikarya</taxon>
        <taxon>Ascomycota</taxon>
        <taxon>Pezizomycotina</taxon>
        <taxon>Leotiomycetes</taxon>
        <taxon>Helotiales</taxon>
        <taxon>Helotiaceae</taxon>
        <taxon>Glarea</taxon>
    </lineage>
</organism>
<accession>H0EK59</accession>
<dbReference type="HOGENOM" id="CLU_000092_0_0_1"/>
<dbReference type="InterPro" id="IPR045851">
    <property type="entry name" value="AMP-bd_C_sf"/>
</dbReference>
<evidence type="ECO:0000313" key="6">
    <source>
        <dbReference type="Proteomes" id="UP000005446"/>
    </source>
</evidence>
<protein>
    <submittedName>
        <fullName evidence="5">Putative Hydroxamate-type ferrichrome siderophore peptide synthetase</fullName>
    </submittedName>
</protein>
<dbReference type="CDD" id="cd05918">
    <property type="entry name" value="A_NRPS_SidN3_like"/>
    <property type="match status" value="1"/>
</dbReference>
<dbReference type="SUPFAM" id="SSF52777">
    <property type="entry name" value="CoA-dependent acyltransferases"/>
    <property type="match status" value="7"/>
</dbReference>
<dbReference type="InterPro" id="IPR042099">
    <property type="entry name" value="ANL_N_sf"/>
</dbReference>
<evidence type="ECO:0000256" key="3">
    <source>
        <dbReference type="ARBA" id="ARBA00022598"/>
    </source>
</evidence>
<keyword evidence="2" id="KW-0597">Phosphoprotein</keyword>
<evidence type="ECO:0000256" key="1">
    <source>
        <dbReference type="ARBA" id="ARBA00022450"/>
    </source>
</evidence>
<dbReference type="GO" id="GO:0043041">
    <property type="term" value="P:amino acid activation for nonribosomal peptide biosynthetic process"/>
    <property type="evidence" value="ECO:0007669"/>
    <property type="project" value="TreeGrafter"/>
</dbReference>
<feature type="domain" description="Carrier" evidence="4">
    <location>
        <begin position="666"/>
        <end position="743"/>
    </location>
</feature>
<evidence type="ECO:0000259" key="4">
    <source>
        <dbReference type="PROSITE" id="PS50075"/>
    </source>
</evidence>
<dbReference type="PANTHER" id="PTHR45527:SF1">
    <property type="entry name" value="FATTY ACID SYNTHASE"/>
    <property type="match status" value="1"/>
</dbReference>
<dbReference type="Gene3D" id="1.10.1200.10">
    <property type="entry name" value="ACP-like"/>
    <property type="match status" value="2"/>
</dbReference>
<dbReference type="GO" id="GO:0044550">
    <property type="term" value="P:secondary metabolite biosynthetic process"/>
    <property type="evidence" value="ECO:0007669"/>
    <property type="project" value="TreeGrafter"/>
</dbReference>
<dbReference type="SUPFAM" id="SSF56801">
    <property type="entry name" value="Acetyl-CoA synthetase-like"/>
    <property type="match status" value="1"/>
</dbReference>
<dbReference type="Pfam" id="PF00501">
    <property type="entry name" value="AMP-binding"/>
    <property type="match status" value="2"/>
</dbReference>
<gene>
    <name evidence="5" type="ORF">M7I_2950</name>
</gene>
<dbReference type="Gene3D" id="3.40.50.12780">
    <property type="entry name" value="N-terminal domain of ligase-like"/>
    <property type="match status" value="1"/>
</dbReference>
<dbReference type="GO" id="GO:0031177">
    <property type="term" value="F:phosphopantetheine binding"/>
    <property type="evidence" value="ECO:0007669"/>
    <property type="project" value="InterPro"/>
</dbReference>
<dbReference type="InterPro" id="IPR009081">
    <property type="entry name" value="PP-bd_ACP"/>
</dbReference>
<dbReference type="Gene3D" id="3.30.559.30">
    <property type="entry name" value="Nonribosomal peptide synthetase, condensation domain"/>
    <property type="match status" value="4"/>
</dbReference>
<dbReference type="InterPro" id="IPR023213">
    <property type="entry name" value="CAT-like_dom_sf"/>
</dbReference>
<feature type="domain" description="Carrier" evidence="4">
    <location>
        <begin position="1772"/>
        <end position="1845"/>
    </location>
</feature>
<dbReference type="PANTHER" id="PTHR45527">
    <property type="entry name" value="NONRIBOSOMAL PEPTIDE SYNTHETASE"/>
    <property type="match status" value="1"/>
</dbReference>
<keyword evidence="1" id="KW-0596">Phosphopantetheine</keyword>
<keyword evidence="6" id="KW-1185">Reference proteome</keyword>
<dbReference type="Pfam" id="PF00550">
    <property type="entry name" value="PP-binding"/>
    <property type="match status" value="3"/>
</dbReference>
<dbReference type="Pfam" id="PF00668">
    <property type="entry name" value="Condensation"/>
    <property type="match status" value="3"/>
</dbReference>